<name>A0ABD5UMN9_9EURY</name>
<evidence type="ECO:0000313" key="1">
    <source>
        <dbReference type="EMBL" id="MFC6890649.1"/>
    </source>
</evidence>
<dbReference type="AlphaFoldDB" id="A0ABD5UMN9"/>
<organism evidence="1 2">
    <name type="scientific">Halorubrum trueperi</name>
    <dbReference type="NCBI Taxonomy" id="2004704"/>
    <lineage>
        <taxon>Archaea</taxon>
        <taxon>Methanobacteriati</taxon>
        <taxon>Methanobacteriota</taxon>
        <taxon>Stenosarchaea group</taxon>
        <taxon>Halobacteria</taxon>
        <taxon>Halobacteriales</taxon>
        <taxon>Haloferacaceae</taxon>
        <taxon>Halorubrum</taxon>
    </lineage>
</organism>
<reference evidence="1 2" key="1">
    <citation type="journal article" date="2019" name="Int. J. Syst. Evol. Microbiol.">
        <title>The Global Catalogue of Microorganisms (GCM) 10K type strain sequencing project: providing services to taxonomists for standard genome sequencing and annotation.</title>
        <authorList>
            <consortium name="The Broad Institute Genomics Platform"/>
            <consortium name="The Broad Institute Genome Sequencing Center for Infectious Disease"/>
            <person name="Wu L."/>
            <person name="Ma J."/>
        </authorList>
    </citation>
    <scope>NUCLEOTIDE SEQUENCE [LARGE SCALE GENOMIC DNA]</scope>
    <source>
        <strain evidence="1 2">Y73</strain>
    </source>
</reference>
<proteinExistence type="predicted"/>
<dbReference type="RefSeq" id="WP_379770835.1">
    <property type="nucleotide sequence ID" value="NZ_JBHSXI010000023.1"/>
</dbReference>
<keyword evidence="2" id="KW-1185">Reference proteome</keyword>
<sequence>METHNCGDESMFIAKHTNNTVVTGVDWENHVKKNGAVNPRLSCPICAKPVERSGSVNHVVNYFSHADGTLDCFAIESASDSHRLGVELTVKALYNRVREIFGLPIEIDVERRVGDQSNFVIADIRMSSPFQIVAEVYYKKVYLELVRRLQTLFANNYQAFIIFHTEGRHDVEQVEQEIQRIAPLQVGRFDPDSLEVSLGDLFSREHVPVSPAVRDLLPIHIR</sequence>
<evidence type="ECO:0000313" key="2">
    <source>
        <dbReference type="Proteomes" id="UP001596333"/>
    </source>
</evidence>
<dbReference type="EMBL" id="JBHSXI010000023">
    <property type="protein sequence ID" value="MFC6890649.1"/>
    <property type="molecule type" value="Genomic_DNA"/>
</dbReference>
<dbReference type="Proteomes" id="UP001596333">
    <property type="component" value="Unassembled WGS sequence"/>
</dbReference>
<accession>A0ABD5UMN9</accession>
<gene>
    <name evidence="1" type="ORF">ACFQEY_16800</name>
</gene>
<protein>
    <submittedName>
        <fullName evidence="1">Uncharacterized protein</fullName>
    </submittedName>
</protein>
<comment type="caution">
    <text evidence="1">The sequence shown here is derived from an EMBL/GenBank/DDBJ whole genome shotgun (WGS) entry which is preliminary data.</text>
</comment>